<name>A0ABN7WFN2_GIGMA</name>
<keyword evidence="3" id="KW-1185">Reference proteome</keyword>
<dbReference type="Proteomes" id="UP000789901">
    <property type="component" value="Unassembled WGS sequence"/>
</dbReference>
<feature type="region of interest" description="Disordered" evidence="1">
    <location>
        <begin position="82"/>
        <end position="102"/>
    </location>
</feature>
<gene>
    <name evidence="2" type="ORF">GMARGA_LOCUS30423</name>
</gene>
<protein>
    <submittedName>
        <fullName evidence="2">11_t:CDS:1</fullName>
    </submittedName>
</protein>
<evidence type="ECO:0000313" key="3">
    <source>
        <dbReference type="Proteomes" id="UP000789901"/>
    </source>
</evidence>
<feature type="non-terminal residue" evidence="2">
    <location>
        <position position="1"/>
    </location>
</feature>
<accession>A0ABN7WFN2</accession>
<evidence type="ECO:0000313" key="2">
    <source>
        <dbReference type="EMBL" id="CAG8830726.1"/>
    </source>
</evidence>
<proteinExistence type="predicted"/>
<reference evidence="2 3" key="1">
    <citation type="submission" date="2021-06" db="EMBL/GenBank/DDBJ databases">
        <authorList>
            <person name="Kallberg Y."/>
            <person name="Tangrot J."/>
            <person name="Rosling A."/>
        </authorList>
    </citation>
    <scope>NUCLEOTIDE SEQUENCE [LARGE SCALE GENOMIC DNA]</scope>
    <source>
        <strain evidence="2 3">120-4 pot B 10/14</strain>
    </source>
</reference>
<sequence length="102" mass="11796">ITYASIIDTRKPECKFDITGIPICTPHCMITVYVNHTPKKTEEFIYFGANCVEYNSVTGSSNIKIEITILYDSQSEIFLDEYEKSMGENEEQKDKEQSKKRK</sequence>
<dbReference type="EMBL" id="CAJVQB010042861">
    <property type="protein sequence ID" value="CAG8830726.1"/>
    <property type="molecule type" value="Genomic_DNA"/>
</dbReference>
<organism evidence="2 3">
    <name type="scientific">Gigaspora margarita</name>
    <dbReference type="NCBI Taxonomy" id="4874"/>
    <lineage>
        <taxon>Eukaryota</taxon>
        <taxon>Fungi</taxon>
        <taxon>Fungi incertae sedis</taxon>
        <taxon>Mucoromycota</taxon>
        <taxon>Glomeromycotina</taxon>
        <taxon>Glomeromycetes</taxon>
        <taxon>Diversisporales</taxon>
        <taxon>Gigasporaceae</taxon>
        <taxon>Gigaspora</taxon>
    </lineage>
</organism>
<comment type="caution">
    <text evidence="2">The sequence shown here is derived from an EMBL/GenBank/DDBJ whole genome shotgun (WGS) entry which is preliminary data.</text>
</comment>
<evidence type="ECO:0000256" key="1">
    <source>
        <dbReference type="SAM" id="MobiDB-lite"/>
    </source>
</evidence>